<keyword evidence="11" id="KW-1185">Reference proteome</keyword>
<dbReference type="PIRSF" id="PIRSF007764">
    <property type="entry name" value="Sld5"/>
    <property type="match status" value="1"/>
</dbReference>
<comment type="subcellular location">
    <subcellularLocation>
        <location evidence="1 7">Nucleus</location>
    </subcellularLocation>
</comment>
<dbReference type="PANTHER" id="PTHR21206:SF0">
    <property type="entry name" value="DNA REPLICATION COMPLEX GINS PROTEIN SLD5"/>
    <property type="match status" value="1"/>
</dbReference>
<name>A0A9P8T1F2_9ASCO</name>
<dbReference type="EMBL" id="JAEUBE010000439">
    <property type="protein sequence ID" value="KAH3661611.1"/>
    <property type="molecule type" value="Genomic_DNA"/>
</dbReference>
<evidence type="ECO:0000256" key="2">
    <source>
        <dbReference type="ARBA" id="ARBA00008187"/>
    </source>
</evidence>
<protein>
    <recommendedName>
        <fullName evidence="4 7">DNA replication complex GINS protein SLD5</fullName>
    </recommendedName>
</protein>
<comment type="similarity">
    <text evidence="2 7">Belongs to the GINS4/SLD5 family.</text>
</comment>
<proteinExistence type="inferred from homology"/>
<comment type="function">
    <text evidence="7">The GINS complex plays an essential role in the initiation of DNA replication.</text>
</comment>
<dbReference type="RefSeq" id="XP_046058724.1">
    <property type="nucleotide sequence ID" value="XM_046207749.1"/>
</dbReference>
<dbReference type="SUPFAM" id="SSF158573">
    <property type="entry name" value="GINS helical bundle-like"/>
    <property type="match status" value="1"/>
</dbReference>
<sequence>MDFDDILKEFEASKRPGHNEDELRAEDLQRLSTAWINERMVPELLPYENELIDRVLIRIRKQVEQIELNSIELQTHEKEIKLRLVVVESELDRVQFLIRSYTRTRLQKIDKYSLYIRSNDTESAKLSNNELTYMERHLELLLELYNSQFLKNLPESLQAIDETGGGVSMIEEPDLDRPVFVKALADNVVDVDDEEVELTTNGIYVLRYRAVMDLVKVGDVRVL</sequence>
<evidence type="ECO:0000259" key="8">
    <source>
        <dbReference type="Pfam" id="PF05916"/>
    </source>
</evidence>
<comment type="subunit">
    <text evidence="3">Component of the GINS complex which is a heterotetramer of SLD5, PSF1, PSF2 and PSF3.</text>
</comment>
<dbReference type="InterPro" id="IPR008591">
    <property type="entry name" value="GINS_Sld5"/>
</dbReference>
<dbReference type="CDD" id="cd11711">
    <property type="entry name" value="GINS_A_Sld5"/>
    <property type="match status" value="1"/>
</dbReference>
<dbReference type="InterPro" id="IPR038749">
    <property type="entry name" value="Sld5_GINS_A"/>
</dbReference>
<accession>A0A9P8T1F2</accession>
<organism evidence="10 11">
    <name type="scientific">Ogataea philodendri</name>
    <dbReference type="NCBI Taxonomy" id="1378263"/>
    <lineage>
        <taxon>Eukaryota</taxon>
        <taxon>Fungi</taxon>
        <taxon>Dikarya</taxon>
        <taxon>Ascomycota</taxon>
        <taxon>Saccharomycotina</taxon>
        <taxon>Pichiomycetes</taxon>
        <taxon>Pichiales</taxon>
        <taxon>Pichiaceae</taxon>
        <taxon>Ogataea</taxon>
    </lineage>
</organism>
<dbReference type="InterPro" id="IPR036224">
    <property type="entry name" value="GINS_bundle-like_dom_sf"/>
</dbReference>
<evidence type="ECO:0000313" key="10">
    <source>
        <dbReference type="EMBL" id="KAH3661611.1"/>
    </source>
</evidence>
<evidence type="ECO:0000259" key="9">
    <source>
        <dbReference type="Pfam" id="PF16922"/>
    </source>
</evidence>
<dbReference type="AlphaFoldDB" id="A0A9P8T1F2"/>
<comment type="caution">
    <text evidence="10">The sequence shown here is derived from an EMBL/GenBank/DDBJ whole genome shotgun (WGS) entry which is preliminary data.</text>
</comment>
<dbReference type="InterPro" id="IPR031633">
    <property type="entry name" value="SLD5_C"/>
</dbReference>
<dbReference type="PANTHER" id="PTHR21206">
    <property type="entry name" value="SLD5 PROTEIN"/>
    <property type="match status" value="1"/>
</dbReference>
<keyword evidence="5 7" id="KW-0235">DNA replication</keyword>
<evidence type="ECO:0000313" key="11">
    <source>
        <dbReference type="Proteomes" id="UP000769157"/>
    </source>
</evidence>
<dbReference type="Proteomes" id="UP000769157">
    <property type="component" value="Unassembled WGS sequence"/>
</dbReference>
<reference evidence="10" key="1">
    <citation type="journal article" date="2021" name="Open Biol.">
        <title>Shared evolutionary footprints suggest mitochondrial oxidative damage underlies multiple complex I losses in fungi.</title>
        <authorList>
            <person name="Schikora-Tamarit M.A."/>
            <person name="Marcet-Houben M."/>
            <person name="Nosek J."/>
            <person name="Gabaldon T."/>
        </authorList>
    </citation>
    <scope>NUCLEOTIDE SEQUENCE</scope>
    <source>
        <strain evidence="10">CBS6075</strain>
    </source>
</reference>
<dbReference type="GO" id="GO:0000811">
    <property type="term" value="C:GINS complex"/>
    <property type="evidence" value="ECO:0007669"/>
    <property type="project" value="UniProtKB-UniRule"/>
</dbReference>
<evidence type="ECO:0000256" key="4">
    <source>
        <dbReference type="ARBA" id="ARBA00014804"/>
    </source>
</evidence>
<dbReference type="Gene3D" id="3.40.5.60">
    <property type="match status" value="1"/>
</dbReference>
<dbReference type="GO" id="GO:0000727">
    <property type="term" value="P:double-strand break repair via break-induced replication"/>
    <property type="evidence" value="ECO:0007669"/>
    <property type="project" value="TreeGrafter"/>
</dbReference>
<evidence type="ECO:0000256" key="6">
    <source>
        <dbReference type="ARBA" id="ARBA00023242"/>
    </source>
</evidence>
<keyword evidence="6 7" id="KW-0539">Nucleus</keyword>
<dbReference type="OrthoDB" id="338231at2759"/>
<reference evidence="10" key="2">
    <citation type="submission" date="2021-01" db="EMBL/GenBank/DDBJ databases">
        <authorList>
            <person name="Schikora-Tamarit M.A."/>
        </authorList>
    </citation>
    <scope>NUCLEOTIDE SEQUENCE</scope>
    <source>
        <strain evidence="10">CBS6075</strain>
    </source>
</reference>
<dbReference type="GeneID" id="70238423"/>
<evidence type="ECO:0000256" key="1">
    <source>
        <dbReference type="ARBA" id="ARBA00004123"/>
    </source>
</evidence>
<evidence type="ECO:0000256" key="5">
    <source>
        <dbReference type="ARBA" id="ARBA00022705"/>
    </source>
</evidence>
<gene>
    <name evidence="10" type="ORF">OGAPHI_006459</name>
</gene>
<feature type="domain" description="GINS subunit" evidence="8">
    <location>
        <begin position="78"/>
        <end position="147"/>
    </location>
</feature>
<dbReference type="Pfam" id="PF05916">
    <property type="entry name" value="Sld5"/>
    <property type="match status" value="1"/>
</dbReference>
<dbReference type="Gene3D" id="1.20.58.1030">
    <property type="match status" value="1"/>
</dbReference>
<dbReference type="Pfam" id="PF16922">
    <property type="entry name" value="SLD5_C"/>
    <property type="match status" value="1"/>
</dbReference>
<dbReference type="GO" id="GO:0006261">
    <property type="term" value="P:DNA-templated DNA replication"/>
    <property type="evidence" value="ECO:0007669"/>
    <property type="project" value="InterPro"/>
</dbReference>
<feature type="domain" description="DNA replication complex GINS protein SLD5 C-terminal" evidence="9">
    <location>
        <begin position="173"/>
        <end position="221"/>
    </location>
</feature>
<dbReference type="InterPro" id="IPR021151">
    <property type="entry name" value="GINS_A"/>
</dbReference>
<evidence type="ECO:0000256" key="7">
    <source>
        <dbReference type="PIRNR" id="PIRNR007764"/>
    </source>
</evidence>
<dbReference type="SUPFAM" id="SSF160059">
    <property type="entry name" value="PriA/YqbF domain"/>
    <property type="match status" value="1"/>
</dbReference>
<evidence type="ECO:0000256" key="3">
    <source>
        <dbReference type="ARBA" id="ARBA00011352"/>
    </source>
</evidence>